<keyword evidence="3" id="KW-1185">Reference proteome</keyword>
<evidence type="ECO:0000313" key="2">
    <source>
        <dbReference type="EMBL" id="KAG2556312.1"/>
    </source>
</evidence>
<dbReference type="EMBL" id="CM029052">
    <property type="protein sequence ID" value="KAG2556312.1"/>
    <property type="molecule type" value="Genomic_DNA"/>
</dbReference>
<accession>A0A8T0P812</accession>
<gene>
    <name evidence="2" type="ORF">PVAP13_8NG084300</name>
</gene>
<dbReference type="Proteomes" id="UP000823388">
    <property type="component" value="Chromosome 8N"/>
</dbReference>
<sequence>MAHFIAFSKSSTTFVVVQLLMCLLVSAVSISRDSFQQEANHPTICQIVNACTEALCTSMCRTIAMSFVGCVMDDRGLACCCR</sequence>
<evidence type="ECO:0000256" key="1">
    <source>
        <dbReference type="SAM" id="SignalP"/>
    </source>
</evidence>
<dbReference type="AlphaFoldDB" id="A0A8T0P812"/>
<comment type="caution">
    <text evidence="2">The sequence shown here is derived from an EMBL/GenBank/DDBJ whole genome shotgun (WGS) entry which is preliminary data.</text>
</comment>
<keyword evidence="1" id="KW-0732">Signal</keyword>
<evidence type="ECO:0000313" key="3">
    <source>
        <dbReference type="Proteomes" id="UP000823388"/>
    </source>
</evidence>
<name>A0A8T0P812_PANVG</name>
<feature type="chain" id="PRO_5035742482" evidence="1">
    <location>
        <begin position="28"/>
        <end position="82"/>
    </location>
</feature>
<feature type="signal peptide" evidence="1">
    <location>
        <begin position="1"/>
        <end position="27"/>
    </location>
</feature>
<organism evidence="2 3">
    <name type="scientific">Panicum virgatum</name>
    <name type="common">Blackwell switchgrass</name>
    <dbReference type="NCBI Taxonomy" id="38727"/>
    <lineage>
        <taxon>Eukaryota</taxon>
        <taxon>Viridiplantae</taxon>
        <taxon>Streptophyta</taxon>
        <taxon>Embryophyta</taxon>
        <taxon>Tracheophyta</taxon>
        <taxon>Spermatophyta</taxon>
        <taxon>Magnoliopsida</taxon>
        <taxon>Liliopsida</taxon>
        <taxon>Poales</taxon>
        <taxon>Poaceae</taxon>
        <taxon>PACMAD clade</taxon>
        <taxon>Panicoideae</taxon>
        <taxon>Panicodae</taxon>
        <taxon>Paniceae</taxon>
        <taxon>Panicinae</taxon>
        <taxon>Panicum</taxon>
        <taxon>Panicum sect. Hiantes</taxon>
    </lineage>
</organism>
<protein>
    <submittedName>
        <fullName evidence="2">Uncharacterized protein</fullName>
    </submittedName>
</protein>
<reference evidence="2" key="1">
    <citation type="submission" date="2020-05" db="EMBL/GenBank/DDBJ databases">
        <title>WGS assembly of Panicum virgatum.</title>
        <authorList>
            <person name="Lovell J.T."/>
            <person name="Jenkins J."/>
            <person name="Shu S."/>
            <person name="Juenger T.E."/>
            <person name="Schmutz J."/>
        </authorList>
    </citation>
    <scope>NUCLEOTIDE SEQUENCE</scope>
    <source>
        <strain evidence="2">AP13</strain>
    </source>
</reference>
<proteinExistence type="predicted"/>